<feature type="region of interest" description="Disordered" evidence="1">
    <location>
        <begin position="63"/>
        <end position="94"/>
    </location>
</feature>
<dbReference type="RefSeq" id="XP_060123162.1">
    <property type="nucleotide sequence ID" value="XM_060267179.1"/>
</dbReference>
<dbReference type="EMBL" id="CP119963">
    <property type="protein sequence ID" value="WFD40265.1"/>
    <property type="molecule type" value="Genomic_DNA"/>
</dbReference>
<organism evidence="2 3">
    <name type="scientific">Malassezia japonica</name>
    <dbReference type="NCBI Taxonomy" id="223818"/>
    <lineage>
        <taxon>Eukaryota</taxon>
        <taxon>Fungi</taxon>
        <taxon>Dikarya</taxon>
        <taxon>Basidiomycota</taxon>
        <taxon>Ustilaginomycotina</taxon>
        <taxon>Malasseziomycetes</taxon>
        <taxon>Malasseziales</taxon>
        <taxon>Malasseziaceae</taxon>
        <taxon>Malassezia</taxon>
    </lineage>
</organism>
<reference evidence="2" key="1">
    <citation type="submission" date="2023-03" db="EMBL/GenBank/DDBJ databases">
        <title>Mating type loci evolution in Malassezia.</title>
        <authorList>
            <person name="Coelho M.A."/>
        </authorList>
    </citation>
    <scope>NUCLEOTIDE SEQUENCE</scope>
    <source>
        <strain evidence="2">CBS 9431</strain>
    </source>
</reference>
<name>A0AAF0F3T1_9BASI</name>
<gene>
    <name evidence="2" type="ORF">MJAP1_003251</name>
</gene>
<feature type="compositionally biased region" description="Polar residues" evidence="1">
    <location>
        <begin position="82"/>
        <end position="94"/>
    </location>
</feature>
<evidence type="ECO:0000256" key="1">
    <source>
        <dbReference type="SAM" id="MobiDB-lite"/>
    </source>
</evidence>
<proteinExistence type="predicted"/>
<keyword evidence="3" id="KW-1185">Reference proteome</keyword>
<dbReference type="Proteomes" id="UP001217754">
    <property type="component" value="Chromosome 6"/>
</dbReference>
<protein>
    <submittedName>
        <fullName evidence="2">Uncharacterized protein</fullName>
    </submittedName>
</protein>
<evidence type="ECO:0000313" key="3">
    <source>
        <dbReference type="Proteomes" id="UP001217754"/>
    </source>
</evidence>
<evidence type="ECO:0000313" key="2">
    <source>
        <dbReference type="EMBL" id="WFD40265.1"/>
    </source>
</evidence>
<dbReference type="GeneID" id="85226902"/>
<dbReference type="AlphaFoldDB" id="A0AAF0F3T1"/>
<accession>A0AAF0F3T1</accession>
<sequence>MMGRWAWARGWVRGAHRHARQVPRQLPPSQAWSEQRWTSRTMVALSTGMFYLGALQGYQQGEAHARAELAPPQPKAEPPSGFTLTGDVQSQRYT</sequence>